<evidence type="ECO:0000259" key="2">
    <source>
        <dbReference type="Pfam" id="PF17921"/>
    </source>
</evidence>
<dbReference type="PANTHER" id="PTHR37984">
    <property type="entry name" value="PROTEIN CBG26694"/>
    <property type="match status" value="1"/>
</dbReference>
<dbReference type="Pfam" id="PF17921">
    <property type="entry name" value="Integrase_H2C2"/>
    <property type="match status" value="1"/>
</dbReference>
<dbReference type="Gene3D" id="3.10.10.10">
    <property type="entry name" value="HIV Type 1 Reverse Transcriptase, subunit A, domain 1"/>
    <property type="match status" value="1"/>
</dbReference>
<dbReference type="OrthoDB" id="6156608at2759"/>
<feature type="domain" description="Integrase zinc-binding" evidence="2">
    <location>
        <begin position="274"/>
        <end position="331"/>
    </location>
</feature>
<dbReference type="Proteomes" id="UP000683360">
    <property type="component" value="Unassembled WGS sequence"/>
</dbReference>
<dbReference type="AlphaFoldDB" id="A0A8S3RD16"/>
<evidence type="ECO:0000313" key="4">
    <source>
        <dbReference type="Proteomes" id="UP000683360"/>
    </source>
</evidence>
<sequence length="388" mass="44684">MARTLVKASETVPLRFMNVSNVVKIIRAGTIVGNISPIQDVISDDKNITDIHKDQNLRIELQKLLSNCSENLSQEQKRGVENLLNEYKDLFAASDRDLGRTNLVRHTINTGNNAPVKQPPRRTPIHMREEVDRHIDDMLERGVIEPADGPWSSGIVLVKKRMVLHAFALIIASVDIALIGRHNNLYRQCHSKPDECERDKEDDTEISLKHLQDNDKNLQIVRQWVQDGHKPNLKNLGEYNYVIKSLWSQFDDLKIQDGVLCKVHRDNNKSRVIVPLTERRRILQQCHDNKTSGHLGIKKTQSRIKDRFYWPGVRHDIVAYIAGCEICAKRKGPNKRQRAPMQSAQHETTGCTPNRMMLGREVATPVDLMYEVPDYLKKIPQNRWAWEL</sequence>
<dbReference type="InterPro" id="IPR043502">
    <property type="entry name" value="DNA/RNA_pol_sf"/>
</dbReference>
<gene>
    <name evidence="3" type="ORF">MEDL_19257</name>
</gene>
<dbReference type="EMBL" id="CAJPWZ010000984">
    <property type="protein sequence ID" value="CAG2204818.1"/>
    <property type="molecule type" value="Genomic_DNA"/>
</dbReference>
<protein>
    <recommendedName>
        <fullName evidence="2">Integrase zinc-binding domain-containing protein</fullName>
    </recommendedName>
</protein>
<dbReference type="PANTHER" id="PTHR37984:SF15">
    <property type="entry name" value="INTEGRASE CATALYTIC DOMAIN-CONTAINING PROTEIN"/>
    <property type="match status" value="1"/>
</dbReference>
<feature type="region of interest" description="Disordered" evidence="1">
    <location>
        <begin position="332"/>
        <end position="352"/>
    </location>
</feature>
<evidence type="ECO:0000256" key="1">
    <source>
        <dbReference type="SAM" id="MobiDB-lite"/>
    </source>
</evidence>
<organism evidence="3 4">
    <name type="scientific">Mytilus edulis</name>
    <name type="common">Blue mussel</name>
    <dbReference type="NCBI Taxonomy" id="6550"/>
    <lineage>
        <taxon>Eukaryota</taxon>
        <taxon>Metazoa</taxon>
        <taxon>Spiralia</taxon>
        <taxon>Lophotrochozoa</taxon>
        <taxon>Mollusca</taxon>
        <taxon>Bivalvia</taxon>
        <taxon>Autobranchia</taxon>
        <taxon>Pteriomorphia</taxon>
        <taxon>Mytilida</taxon>
        <taxon>Mytiloidea</taxon>
        <taxon>Mytilidae</taxon>
        <taxon>Mytilinae</taxon>
        <taxon>Mytilus</taxon>
    </lineage>
</organism>
<reference evidence="3" key="1">
    <citation type="submission" date="2021-03" db="EMBL/GenBank/DDBJ databases">
        <authorList>
            <person name="Bekaert M."/>
        </authorList>
    </citation>
    <scope>NUCLEOTIDE SEQUENCE</scope>
</reference>
<feature type="compositionally biased region" description="Polar residues" evidence="1">
    <location>
        <begin position="340"/>
        <end position="352"/>
    </location>
</feature>
<dbReference type="SUPFAM" id="SSF56672">
    <property type="entry name" value="DNA/RNA polymerases"/>
    <property type="match status" value="1"/>
</dbReference>
<proteinExistence type="predicted"/>
<comment type="caution">
    <text evidence="3">The sequence shown here is derived from an EMBL/GenBank/DDBJ whole genome shotgun (WGS) entry which is preliminary data.</text>
</comment>
<dbReference type="InterPro" id="IPR050951">
    <property type="entry name" value="Retrovirus_Pol_polyprotein"/>
</dbReference>
<name>A0A8S3RD16_MYTED</name>
<keyword evidence="4" id="KW-1185">Reference proteome</keyword>
<dbReference type="FunFam" id="1.10.340.70:FF:000001">
    <property type="entry name" value="Retrovirus-related Pol polyprotein from transposon gypsy-like Protein"/>
    <property type="match status" value="1"/>
</dbReference>
<accession>A0A8S3RD16</accession>
<dbReference type="Gene3D" id="1.10.340.70">
    <property type="match status" value="1"/>
</dbReference>
<dbReference type="InterPro" id="IPR041588">
    <property type="entry name" value="Integrase_H2C2"/>
</dbReference>
<evidence type="ECO:0000313" key="3">
    <source>
        <dbReference type="EMBL" id="CAG2204818.1"/>
    </source>
</evidence>